<dbReference type="PANTHER" id="PTHR32100">
    <property type="entry name" value="OMEGA-6 FATTY ACID DESATURASE, CHLOROPLASTIC"/>
    <property type="match status" value="1"/>
</dbReference>
<dbReference type="Proteomes" id="UP000184188">
    <property type="component" value="Unassembled WGS sequence"/>
</dbReference>
<keyword evidence="5 7" id="KW-0472">Membrane</keyword>
<keyword evidence="7" id="KW-0812">Transmembrane</keyword>
<feature type="transmembrane region" description="Helical" evidence="7">
    <location>
        <begin position="319"/>
        <end position="339"/>
    </location>
</feature>
<gene>
    <name evidence="10" type="ORF">ASPZODRAFT_149325</name>
</gene>
<keyword evidence="7" id="KW-1133">Transmembrane helix</keyword>
<feature type="transmembrane region" description="Helical" evidence="7">
    <location>
        <begin position="94"/>
        <end position="113"/>
    </location>
</feature>
<evidence type="ECO:0000256" key="5">
    <source>
        <dbReference type="ARBA" id="ARBA00023136"/>
    </source>
</evidence>
<feature type="domain" description="Fatty acid desaturase" evidence="8">
    <location>
        <begin position="127"/>
        <end position="415"/>
    </location>
</feature>
<dbReference type="Pfam" id="PF11960">
    <property type="entry name" value="DUF3474"/>
    <property type="match status" value="1"/>
</dbReference>
<evidence type="ECO:0000256" key="1">
    <source>
        <dbReference type="ARBA" id="ARBA00004370"/>
    </source>
</evidence>
<comment type="similarity">
    <text evidence="3">Belongs to the fatty acid desaturase type 1 family.</text>
</comment>
<evidence type="ECO:0000256" key="2">
    <source>
        <dbReference type="ARBA" id="ARBA00005189"/>
    </source>
</evidence>
<dbReference type="GO" id="GO:0016020">
    <property type="term" value="C:membrane"/>
    <property type="evidence" value="ECO:0007669"/>
    <property type="project" value="UniProtKB-SubCell"/>
</dbReference>
<evidence type="ECO:0000256" key="4">
    <source>
        <dbReference type="ARBA" id="ARBA00023002"/>
    </source>
</evidence>
<evidence type="ECO:0008006" key="12">
    <source>
        <dbReference type="Google" id="ProtNLM"/>
    </source>
</evidence>
<dbReference type="GeneID" id="34611942"/>
<name>A0A1L9SRW1_9EURO</name>
<evidence type="ECO:0000259" key="8">
    <source>
        <dbReference type="Pfam" id="PF00487"/>
    </source>
</evidence>
<keyword evidence="4" id="KW-0560">Oxidoreductase</keyword>
<keyword evidence="11" id="KW-1185">Reference proteome</keyword>
<dbReference type="Pfam" id="PF00487">
    <property type="entry name" value="FA_desaturase"/>
    <property type="match status" value="1"/>
</dbReference>
<evidence type="ECO:0000313" key="10">
    <source>
        <dbReference type="EMBL" id="OJJ49866.1"/>
    </source>
</evidence>
<reference evidence="11" key="1">
    <citation type="journal article" date="2017" name="Genome Biol.">
        <title>Comparative genomics reveals high biological diversity and specific adaptations in the industrially and medically important fungal genus Aspergillus.</title>
        <authorList>
            <person name="de Vries R.P."/>
            <person name="Riley R."/>
            <person name="Wiebenga A."/>
            <person name="Aguilar-Osorio G."/>
            <person name="Amillis S."/>
            <person name="Uchima C.A."/>
            <person name="Anderluh G."/>
            <person name="Asadollahi M."/>
            <person name="Askin M."/>
            <person name="Barry K."/>
            <person name="Battaglia E."/>
            <person name="Bayram O."/>
            <person name="Benocci T."/>
            <person name="Braus-Stromeyer S.A."/>
            <person name="Caldana C."/>
            <person name="Canovas D."/>
            <person name="Cerqueira G.C."/>
            <person name="Chen F."/>
            <person name="Chen W."/>
            <person name="Choi C."/>
            <person name="Clum A."/>
            <person name="Dos Santos R.A."/>
            <person name="Damasio A.R."/>
            <person name="Diallinas G."/>
            <person name="Emri T."/>
            <person name="Fekete E."/>
            <person name="Flipphi M."/>
            <person name="Freyberg S."/>
            <person name="Gallo A."/>
            <person name="Gournas C."/>
            <person name="Habgood R."/>
            <person name="Hainaut M."/>
            <person name="Harispe M.L."/>
            <person name="Henrissat B."/>
            <person name="Hilden K.S."/>
            <person name="Hope R."/>
            <person name="Hossain A."/>
            <person name="Karabika E."/>
            <person name="Karaffa L."/>
            <person name="Karanyi Z."/>
            <person name="Krasevec N."/>
            <person name="Kuo A."/>
            <person name="Kusch H."/>
            <person name="LaButti K."/>
            <person name="Lagendijk E.L."/>
            <person name="Lapidus A."/>
            <person name="Levasseur A."/>
            <person name="Lindquist E."/>
            <person name="Lipzen A."/>
            <person name="Logrieco A.F."/>
            <person name="MacCabe A."/>
            <person name="Maekelae M.R."/>
            <person name="Malavazi I."/>
            <person name="Melin P."/>
            <person name="Meyer V."/>
            <person name="Mielnichuk N."/>
            <person name="Miskei M."/>
            <person name="Molnar A.P."/>
            <person name="Mule G."/>
            <person name="Ngan C.Y."/>
            <person name="Orejas M."/>
            <person name="Orosz E."/>
            <person name="Ouedraogo J.P."/>
            <person name="Overkamp K.M."/>
            <person name="Park H.-S."/>
            <person name="Perrone G."/>
            <person name="Piumi F."/>
            <person name="Punt P.J."/>
            <person name="Ram A.F."/>
            <person name="Ramon A."/>
            <person name="Rauscher S."/>
            <person name="Record E."/>
            <person name="Riano-Pachon D.M."/>
            <person name="Robert V."/>
            <person name="Roehrig J."/>
            <person name="Ruller R."/>
            <person name="Salamov A."/>
            <person name="Salih N.S."/>
            <person name="Samson R.A."/>
            <person name="Sandor E."/>
            <person name="Sanguinetti M."/>
            <person name="Schuetze T."/>
            <person name="Sepcic K."/>
            <person name="Shelest E."/>
            <person name="Sherlock G."/>
            <person name="Sophianopoulou V."/>
            <person name="Squina F.M."/>
            <person name="Sun H."/>
            <person name="Susca A."/>
            <person name="Todd R.B."/>
            <person name="Tsang A."/>
            <person name="Unkles S.E."/>
            <person name="van de Wiele N."/>
            <person name="van Rossen-Uffink D."/>
            <person name="Oliveira J.V."/>
            <person name="Vesth T.C."/>
            <person name="Visser J."/>
            <person name="Yu J.-H."/>
            <person name="Zhou M."/>
            <person name="Andersen M.R."/>
            <person name="Archer D.B."/>
            <person name="Baker S.E."/>
            <person name="Benoit I."/>
            <person name="Brakhage A.A."/>
            <person name="Braus G.H."/>
            <person name="Fischer R."/>
            <person name="Frisvad J.C."/>
            <person name="Goldman G.H."/>
            <person name="Houbraken J."/>
            <person name="Oakley B."/>
            <person name="Pocsi I."/>
            <person name="Scazzocchio C."/>
            <person name="Seiboth B."/>
            <person name="vanKuyk P.A."/>
            <person name="Wortman J."/>
            <person name="Dyer P.S."/>
            <person name="Grigoriev I.V."/>
        </authorList>
    </citation>
    <scope>NUCLEOTIDE SEQUENCE [LARGE SCALE GENOMIC DNA]</scope>
    <source>
        <strain evidence="11">CBS 506.65</strain>
    </source>
</reference>
<dbReference type="InterPro" id="IPR021863">
    <property type="entry name" value="FAS_N"/>
</dbReference>
<evidence type="ECO:0000256" key="6">
    <source>
        <dbReference type="SAM" id="MobiDB-lite"/>
    </source>
</evidence>
<feature type="region of interest" description="Disordered" evidence="6">
    <location>
        <begin position="1"/>
        <end position="57"/>
    </location>
</feature>
<accession>A0A1L9SRW1</accession>
<dbReference type="GO" id="GO:0016717">
    <property type="term" value="F:oxidoreductase activity, acting on paired donors, with oxidation of a pair of donors resulting in the reduction of molecular oxygen to two molecules of water"/>
    <property type="evidence" value="ECO:0007669"/>
    <property type="project" value="InterPro"/>
</dbReference>
<protein>
    <recommendedName>
        <fullName evidence="12">Fatty acid desaturase domain-containing protein</fullName>
    </recommendedName>
</protein>
<evidence type="ECO:0000256" key="3">
    <source>
        <dbReference type="ARBA" id="ARBA00009295"/>
    </source>
</evidence>
<comment type="pathway">
    <text evidence="2">Lipid metabolism.</text>
</comment>
<comment type="subcellular location">
    <subcellularLocation>
        <location evidence="1">Membrane</location>
    </subcellularLocation>
</comment>
<dbReference type="RefSeq" id="XP_022584376.1">
    <property type="nucleotide sequence ID" value="XM_022725477.1"/>
</dbReference>
<dbReference type="CDD" id="cd03507">
    <property type="entry name" value="Delta12-FADS-like"/>
    <property type="match status" value="1"/>
</dbReference>
<dbReference type="OrthoDB" id="1461976at2759"/>
<feature type="transmembrane region" description="Helical" evidence="7">
    <location>
        <begin position="125"/>
        <end position="146"/>
    </location>
</feature>
<sequence>MSSTAIPKRVALHRAPATDSSAASSVTASPFDSPRQSPSSTSLSSLASDSESKPSKMLDTYGNEFKIPDFTIKQIRDAIPAHCFERSAATSLYYVFRDVAILATVFTVYYNYVTPETIPSYPLRVALWALYTVVQGLVATGVWVLAHECGHQAFSPSKVLNDTVGWICHSFLLVPYFSWKISHGKHHKATGNLARDMVFVPKTRSQFGTRVGRAVHEISELMEETPILTATNLLLQQLFGWPMYLLTNVTGHNNHERQPEGRGKGKKNGYFGGVNHFNPSSPLYEAKDAKLIFLSDLGLLIMGLILYTLGSRFGWMNLLVWYGIPYVWVNHWLVAITFLQHTDPTLPHYEPEVWNFARGAAATIDRDFGFVGRHILHGIIETHVLHHYVSTIPFYHADEASEAIQKVMGTHYRTEAQTGWTGFLRAMWTSARTCQWVEPTEGATGESKGVLFFRNHNGIGVPPAKIPKA</sequence>
<dbReference type="STRING" id="1073090.A0A1L9SRW1"/>
<dbReference type="InterPro" id="IPR005804">
    <property type="entry name" value="FA_desaturase_dom"/>
</dbReference>
<dbReference type="VEuPathDB" id="FungiDB:ASPZODRAFT_149325"/>
<feature type="transmembrane region" description="Helical" evidence="7">
    <location>
        <begin position="291"/>
        <end position="313"/>
    </location>
</feature>
<evidence type="ECO:0000259" key="9">
    <source>
        <dbReference type="Pfam" id="PF11960"/>
    </source>
</evidence>
<feature type="domain" description="Fatty acid desaturase N-terminal" evidence="9">
    <location>
        <begin position="67"/>
        <end position="103"/>
    </location>
</feature>
<evidence type="ECO:0000256" key="7">
    <source>
        <dbReference type="SAM" id="Phobius"/>
    </source>
</evidence>
<dbReference type="InterPro" id="IPR012171">
    <property type="entry name" value="Fatty_acid_desaturase"/>
</dbReference>
<evidence type="ECO:0000313" key="11">
    <source>
        <dbReference type="Proteomes" id="UP000184188"/>
    </source>
</evidence>
<organism evidence="10 11">
    <name type="scientific">Penicilliopsis zonata CBS 506.65</name>
    <dbReference type="NCBI Taxonomy" id="1073090"/>
    <lineage>
        <taxon>Eukaryota</taxon>
        <taxon>Fungi</taxon>
        <taxon>Dikarya</taxon>
        <taxon>Ascomycota</taxon>
        <taxon>Pezizomycotina</taxon>
        <taxon>Eurotiomycetes</taxon>
        <taxon>Eurotiomycetidae</taxon>
        <taxon>Eurotiales</taxon>
        <taxon>Aspergillaceae</taxon>
        <taxon>Penicilliopsis</taxon>
    </lineage>
</organism>
<proteinExistence type="inferred from homology"/>
<dbReference type="GO" id="GO:0006629">
    <property type="term" value="P:lipid metabolic process"/>
    <property type="evidence" value="ECO:0007669"/>
    <property type="project" value="InterPro"/>
</dbReference>
<feature type="compositionally biased region" description="Low complexity" evidence="6">
    <location>
        <begin position="15"/>
        <end position="49"/>
    </location>
</feature>
<dbReference type="AlphaFoldDB" id="A0A1L9SRW1"/>
<dbReference type="EMBL" id="KV878337">
    <property type="protein sequence ID" value="OJJ49866.1"/>
    <property type="molecule type" value="Genomic_DNA"/>
</dbReference>